<dbReference type="GO" id="GO:0006493">
    <property type="term" value="P:protein O-linked glycosylation"/>
    <property type="evidence" value="ECO:0007669"/>
    <property type="project" value="TreeGrafter"/>
</dbReference>
<feature type="signal peptide" evidence="12">
    <location>
        <begin position="1"/>
        <end position="27"/>
    </location>
</feature>
<dbReference type="InterPro" id="IPR045885">
    <property type="entry name" value="GalNAc-T"/>
</dbReference>
<evidence type="ECO:0000256" key="3">
    <source>
        <dbReference type="ARBA" id="ARBA00005680"/>
    </source>
</evidence>
<organism evidence="14 15">
    <name type="scientific">Takifugu bimaculatus</name>
    <dbReference type="NCBI Taxonomy" id="433685"/>
    <lineage>
        <taxon>Eukaryota</taxon>
        <taxon>Metazoa</taxon>
        <taxon>Chordata</taxon>
        <taxon>Craniata</taxon>
        <taxon>Vertebrata</taxon>
        <taxon>Euteleostomi</taxon>
        <taxon>Actinopterygii</taxon>
        <taxon>Neopterygii</taxon>
        <taxon>Teleostei</taxon>
        <taxon>Neoteleostei</taxon>
        <taxon>Acanthomorphata</taxon>
        <taxon>Eupercaria</taxon>
        <taxon>Tetraodontiformes</taxon>
        <taxon>Tetradontoidea</taxon>
        <taxon>Tetraodontidae</taxon>
        <taxon>Takifugu</taxon>
    </lineage>
</organism>
<evidence type="ECO:0000256" key="11">
    <source>
        <dbReference type="RuleBase" id="RU361242"/>
    </source>
</evidence>
<keyword evidence="4" id="KW-0812">Transmembrane</keyword>
<evidence type="ECO:0000259" key="13">
    <source>
        <dbReference type="Pfam" id="PF00535"/>
    </source>
</evidence>
<evidence type="ECO:0000256" key="6">
    <source>
        <dbReference type="ARBA" id="ARBA00022989"/>
    </source>
</evidence>
<keyword evidence="11" id="KW-0333">Golgi apparatus</keyword>
<sequence>MRSGWIRESLMVFTMTATLLYLGSIKSTVHEHSERLHGAHRNNSIRSQRMLQKMSRMEVDINKLCEFFRKRLFAMIDGPSAYHQVFCSPAVGVLNRREEEKDPVEATKKNLVVKRLYPNSALFRKWGGELSEEEQKEAERLFQQYGYNAFLSDRLPLNREIPDTRPTRCAEKKYPEELPNISVVLIYLDEALSVIKRAIRSLIDKTPARLLTEIILVDDHSSNEDLGKKLDEYIGSIHEERPGLVRKVRHAEQLGLTQARLSGWKTAVGDVVAILDAHIEVHVQWAEPLLARIKEDRTVILTPVFDNVKYDDLTVLHYQPAADAFDWALWCMYESFRPEWYDLKDDSLPGKSPSIMGIIVAERKFFGEIGSLDGGMKIYGGENVELGIRVWSCGGSIEVIPCSKIAHVERARKPYLPDLSVTMKRNALRVAEVWMDEYKSNVNVAWNLPLNHGIDIGDVSERKKLRKRLNCKPFSWYLENIYPQLDPLDNLVGYGVLINDLKPDICVDQGPVPGNTPIMYSCHHYSPQVCTDSALPRRLSRSLSPDGSSLVQRCYYRTTGEIYVGGIKSHKYNSNRCLVDPGGGRQEPATVRVQSSQAEALPHAVGLSAGEHFTQIKAANGPIQNRETKRCLEIAQESDGYYHLVVGQCSDQTWKLQYLINATDGHMEKGGRLV</sequence>
<dbReference type="InterPro" id="IPR029044">
    <property type="entry name" value="Nucleotide-diphossugar_trans"/>
</dbReference>
<keyword evidence="15" id="KW-1185">Reference proteome</keyword>
<dbReference type="Gene3D" id="2.80.10.50">
    <property type="match status" value="1"/>
</dbReference>
<evidence type="ECO:0000256" key="4">
    <source>
        <dbReference type="ARBA" id="ARBA00022692"/>
    </source>
</evidence>
<evidence type="ECO:0000256" key="1">
    <source>
        <dbReference type="ARBA" id="ARBA00001936"/>
    </source>
</evidence>
<evidence type="ECO:0000256" key="10">
    <source>
        <dbReference type="ARBA" id="ARBA00037847"/>
    </source>
</evidence>
<protein>
    <recommendedName>
        <fullName evidence="11">Polypeptide N-acetylgalactosaminyltransferase</fullName>
        <ecNumber evidence="11">2.4.1.-</ecNumber>
    </recommendedName>
    <alternativeName>
        <fullName evidence="11">Protein-UDP acetylgalactosaminyltransferase</fullName>
    </alternativeName>
</protein>
<dbReference type="EMBL" id="SWLE01000015">
    <property type="protein sequence ID" value="TNM91639.1"/>
    <property type="molecule type" value="Genomic_DNA"/>
</dbReference>
<dbReference type="EC" id="2.4.1.-" evidence="11"/>
<keyword evidence="11" id="KW-0328">Glycosyltransferase</keyword>
<keyword evidence="5" id="KW-0735">Signal-anchor</keyword>
<dbReference type="SUPFAM" id="SSF53448">
    <property type="entry name" value="Nucleotide-diphospho-sugar transferases"/>
    <property type="match status" value="1"/>
</dbReference>
<comment type="pathway">
    <text evidence="11">Protein modification; protein glycosylation.</text>
</comment>
<keyword evidence="6" id="KW-1133">Transmembrane helix</keyword>
<evidence type="ECO:0000256" key="2">
    <source>
        <dbReference type="ARBA" id="ARBA00004606"/>
    </source>
</evidence>
<dbReference type="GO" id="GO:0000139">
    <property type="term" value="C:Golgi membrane"/>
    <property type="evidence" value="ECO:0007669"/>
    <property type="project" value="UniProtKB-SubCell"/>
</dbReference>
<dbReference type="PANTHER" id="PTHR11675:SF50">
    <property type="entry name" value="POLYPEPTIDE N-ACETYLGALACTOSAMINYLTRANSFERASE 8-RELATED"/>
    <property type="match status" value="1"/>
</dbReference>
<dbReference type="AlphaFoldDB" id="A0A4Z2BI30"/>
<dbReference type="GO" id="GO:0004653">
    <property type="term" value="F:polypeptide N-acetylgalactosaminyltransferase activity"/>
    <property type="evidence" value="ECO:0007669"/>
    <property type="project" value="TreeGrafter"/>
</dbReference>
<evidence type="ECO:0000256" key="9">
    <source>
        <dbReference type="ARBA" id="ARBA00023211"/>
    </source>
</evidence>
<dbReference type="Proteomes" id="UP000516260">
    <property type="component" value="Chromosome 22"/>
</dbReference>
<evidence type="ECO:0000256" key="5">
    <source>
        <dbReference type="ARBA" id="ARBA00022968"/>
    </source>
</evidence>
<evidence type="ECO:0000313" key="14">
    <source>
        <dbReference type="EMBL" id="TNM91639.1"/>
    </source>
</evidence>
<accession>A0A4Z2BI30</accession>
<evidence type="ECO:0000256" key="7">
    <source>
        <dbReference type="ARBA" id="ARBA00023136"/>
    </source>
</evidence>
<keyword evidence="11" id="KW-0430">Lectin</keyword>
<dbReference type="UniPathway" id="UPA00378"/>
<dbReference type="InterPro" id="IPR001173">
    <property type="entry name" value="Glyco_trans_2-like"/>
</dbReference>
<comment type="subcellular location">
    <subcellularLocation>
        <location evidence="10">Endomembrane system</location>
        <topology evidence="10">Single-pass membrane protein</topology>
    </subcellularLocation>
    <subcellularLocation>
        <location evidence="11">Golgi apparatus membrane</location>
        <topology evidence="11">Single-pass type II membrane protein</topology>
    </subcellularLocation>
    <subcellularLocation>
        <location evidence="2">Membrane</location>
        <topology evidence="2">Single-pass type II membrane protein</topology>
    </subcellularLocation>
</comment>
<dbReference type="PANTHER" id="PTHR11675">
    <property type="entry name" value="N-ACETYLGALACTOSAMINYLTRANSFERASE"/>
    <property type="match status" value="1"/>
</dbReference>
<dbReference type="Pfam" id="PF00535">
    <property type="entry name" value="Glycos_transf_2"/>
    <property type="match status" value="1"/>
</dbReference>
<evidence type="ECO:0000313" key="15">
    <source>
        <dbReference type="Proteomes" id="UP000516260"/>
    </source>
</evidence>
<keyword evidence="8 11" id="KW-1015">Disulfide bond</keyword>
<comment type="similarity">
    <text evidence="3 11">Belongs to the glycosyltransferase 2 family. GalNAc-T subfamily.</text>
</comment>
<dbReference type="FunFam" id="3.90.550.10:FF:000192">
    <property type="entry name" value="Polypeptide N-acetylgalactosaminyltransferase 9"/>
    <property type="match status" value="1"/>
</dbReference>
<name>A0A4Z2BI30_9TELE</name>
<gene>
    <name evidence="14" type="ORF">fugu_020019</name>
</gene>
<dbReference type="GO" id="GO:0030246">
    <property type="term" value="F:carbohydrate binding"/>
    <property type="evidence" value="ECO:0007669"/>
    <property type="project" value="UniProtKB-KW"/>
</dbReference>
<keyword evidence="9 11" id="KW-0464">Manganese</keyword>
<evidence type="ECO:0000256" key="8">
    <source>
        <dbReference type="ARBA" id="ARBA00023157"/>
    </source>
</evidence>
<dbReference type="SUPFAM" id="SSF50370">
    <property type="entry name" value="Ricin B-like lectins"/>
    <property type="match status" value="1"/>
</dbReference>
<feature type="chain" id="PRO_5021302715" description="Polypeptide N-acetylgalactosaminyltransferase" evidence="12">
    <location>
        <begin position="28"/>
        <end position="674"/>
    </location>
</feature>
<comment type="cofactor">
    <cofactor evidence="1 11">
        <name>Mn(2+)</name>
        <dbReference type="ChEBI" id="CHEBI:29035"/>
    </cofactor>
</comment>
<evidence type="ECO:0000256" key="12">
    <source>
        <dbReference type="SAM" id="SignalP"/>
    </source>
</evidence>
<comment type="caution">
    <text evidence="14">The sequence shown here is derived from an EMBL/GenBank/DDBJ whole genome shotgun (WGS) entry which is preliminary data.</text>
</comment>
<reference evidence="14 15" key="1">
    <citation type="submission" date="2019-04" db="EMBL/GenBank/DDBJ databases">
        <title>The sequence and de novo assembly of Takifugu bimaculatus genome using PacBio and Hi-C technologies.</title>
        <authorList>
            <person name="Xu P."/>
            <person name="Liu B."/>
            <person name="Zhou Z."/>
        </authorList>
    </citation>
    <scope>NUCLEOTIDE SEQUENCE [LARGE SCALE GENOMIC DNA]</scope>
    <source>
        <strain evidence="14">TB-2018</strain>
        <tissue evidence="14">Muscle</tissue>
    </source>
</reference>
<dbReference type="CDD" id="cd02510">
    <property type="entry name" value="pp-GalNAc-T"/>
    <property type="match status" value="1"/>
</dbReference>
<keyword evidence="12" id="KW-0732">Signal</keyword>
<dbReference type="InterPro" id="IPR035992">
    <property type="entry name" value="Ricin_B-like_lectins"/>
</dbReference>
<keyword evidence="11" id="KW-0808">Transferase</keyword>
<proteinExistence type="inferred from homology"/>
<feature type="domain" description="Glycosyltransferase 2-like" evidence="13">
    <location>
        <begin position="182"/>
        <end position="317"/>
    </location>
</feature>
<keyword evidence="7" id="KW-0472">Membrane</keyword>
<dbReference type="Gene3D" id="3.90.550.10">
    <property type="entry name" value="Spore Coat Polysaccharide Biosynthesis Protein SpsA, Chain A"/>
    <property type="match status" value="1"/>
</dbReference>